<comment type="caution">
    <text evidence="11">The sequence shown here is derived from an EMBL/GenBank/DDBJ whole genome shotgun (WGS) entry which is preliminary data.</text>
</comment>
<evidence type="ECO:0000313" key="13">
    <source>
        <dbReference type="Proteomes" id="UP000663828"/>
    </source>
</evidence>
<evidence type="ECO:0000256" key="6">
    <source>
        <dbReference type="ARBA" id="ARBA00023136"/>
    </source>
</evidence>
<evidence type="ECO:0000313" key="12">
    <source>
        <dbReference type="EMBL" id="CAF1036409.1"/>
    </source>
</evidence>
<keyword evidence="6 8" id="KW-0472">Membrane</keyword>
<reference evidence="11" key="1">
    <citation type="submission" date="2021-02" db="EMBL/GenBank/DDBJ databases">
        <authorList>
            <person name="Nowell W R."/>
        </authorList>
    </citation>
    <scope>NUCLEOTIDE SEQUENCE</scope>
</reference>
<keyword evidence="3 8" id="KW-0812">Transmembrane</keyword>
<evidence type="ECO:0000313" key="11">
    <source>
        <dbReference type="EMBL" id="CAF0841173.1"/>
    </source>
</evidence>
<evidence type="ECO:0000256" key="5">
    <source>
        <dbReference type="ARBA" id="ARBA00022989"/>
    </source>
</evidence>
<dbReference type="AlphaFoldDB" id="A0A813VQW7"/>
<keyword evidence="7" id="KW-1015">Disulfide bond</keyword>
<evidence type="ECO:0000256" key="2">
    <source>
        <dbReference type="ARBA" id="ARBA00022448"/>
    </source>
</evidence>
<dbReference type="Proteomes" id="UP000663852">
    <property type="component" value="Unassembled WGS sequence"/>
</dbReference>
<proteinExistence type="predicted"/>
<dbReference type="InterPro" id="IPR044865">
    <property type="entry name" value="MRH_dom"/>
</dbReference>
<dbReference type="EMBL" id="CAJNOR010000918">
    <property type="protein sequence ID" value="CAF1036409.1"/>
    <property type="molecule type" value="Genomic_DNA"/>
</dbReference>
<evidence type="ECO:0000256" key="1">
    <source>
        <dbReference type="ARBA" id="ARBA00004308"/>
    </source>
</evidence>
<organism evidence="11 14">
    <name type="scientific">Adineta ricciae</name>
    <name type="common">Rotifer</name>
    <dbReference type="NCBI Taxonomy" id="249248"/>
    <lineage>
        <taxon>Eukaryota</taxon>
        <taxon>Metazoa</taxon>
        <taxon>Spiralia</taxon>
        <taxon>Gnathifera</taxon>
        <taxon>Rotifera</taxon>
        <taxon>Eurotatoria</taxon>
        <taxon>Bdelloidea</taxon>
        <taxon>Adinetida</taxon>
        <taxon>Adinetidae</taxon>
        <taxon>Adineta</taxon>
    </lineage>
</organism>
<sequence length="386" mass="43517">MQRLTLLLTVVLFTAILADDSCRFNHPLYGVIDLASLGLRDGRARFQGITPASGLEYLYSFNPCYSFSEETCQNVAVCQISPDRRYSFELARQTSSSWSLDTSYRPTLNYTSGSKTVLITMVCSSADEDSLEVLGETRLNYYTMQLRSRCACWNGCAGRSSPFTTKLTSRVTTKPTTTRPSIYYSACQYHDSRYGTIDLSTIGNTNGGSVFKDVNSLYPNDYVWSYNPCYSFSEHQCKNVAGCQIDKMNQISYPIGYQSFVYWLNMNATSGLNPTIVYPITTSNRLLKVELICDRTSSANHHLQVVGETAVGEYYMRLTSPCACWNGCNERPSHPSFNWNVWAIIGIAGSVVFLLVVIMMTCLFCSKPKRQRFYTVMSEKTPILKY</sequence>
<evidence type="ECO:0000256" key="4">
    <source>
        <dbReference type="ARBA" id="ARBA00022729"/>
    </source>
</evidence>
<dbReference type="PANTHER" id="PTHR15071">
    <property type="entry name" value="MANNOSE-6-PHOSPHATE RECEPTOR FAMILY MEMBER"/>
    <property type="match status" value="1"/>
</dbReference>
<dbReference type="GO" id="GO:0005802">
    <property type="term" value="C:trans-Golgi network"/>
    <property type="evidence" value="ECO:0007669"/>
    <property type="project" value="TreeGrafter"/>
</dbReference>
<evidence type="ECO:0000256" key="8">
    <source>
        <dbReference type="SAM" id="Phobius"/>
    </source>
</evidence>
<dbReference type="OrthoDB" id="29460at2759"/>
<feature type="chain" id="PRO_5036223297" description="MRH domain-containing protein" evidence="9">
    <location>
        <begin position="19"/>
        <end position="386"/>
    </location>
</feature>
<feature type="signal peptide" evidence="9">
    <location>
        <begin position="1"/>
        <end position="18"/>
    </location>
</feature>
<gene>
    <name evidence="11" type="ORF">EDS130_LOCUS6844</name>
    <name evidence="12" type="ORF">XAT740_LOCUS15026</name>
</gene>
<keyword evidence="5 8" id="KW-1133">Transmembrane helix</keyword>
<dbReference type="PROSITE" id="PS51914">
    <property type="entry name" value="MRH"/>
    <property type="match status" value="2"/>
</dbReference>
<keyword evidence="13" id="KW-1185">Reference proteome</keyword>
<evidence type="ECO:0000256" key="7">
    <source>
        <dbReference type="ARBA" id="ARBA00023157"/>
    </source>
</evidence>
<evidence type="ECO:0000259" key="10">
    <source>
        <dbReference type="PROSITE" id="PS51914"/>
    </source>
</evidence>
<dbReference type="InterPro" id="IPR009011">
    <property type="entry name" value="Man6P_isomerase_rcpt-bd_dom_sf"/>
</dbReference>
<dbReference type="EMBL" id="CAJNOJ010000020">
    <property type="protein sequence ID" value="CAF0841173.1"/>
    <property type="molecule type" value="Genomic_DNA"/>
</dbReference>
<keyword evidence="4 9" id="KW-0732">Signal</keyword>
<dbReference type="SUPFAM" id="SSF50911">
    <property type="entry name" value="Mannose 6-phosphate receptor domain"/>
    <property type="match status" value="2"/>
</dbReference>
<comment type="subcellular location">
    <subcellularLocation>
        <location evidence="1">Endomembrane system</location>
    </subcellularLocation>
</comment>
<evidence type="ECO:0000256" key="3">
    <source>
        <dbReference type="ARBA" id="ARBA00022692"/>
    </source>
</evidence>
<keyword evidence="2" id="KW-0813">Transport</keyword>
<dbReference type="GO" id="GO:0010008">
    <property type="term" value="C:endosome membrane"/>
    <property type="evidence" value="ECO:0007669"/>
    <property type="project" value="UniProtKB-SubCell"/>
</dbReference>
<feature type="domain" description="MRH" evidence="10">
    <location>
        <begin position="185"/>
        <end position="326"/>
    </location>
</feature>
<evidence type="ECO:0000313" key="14">
    <source>
        <dbReference type="Proteomes" id="UP000663852"/>
    </source>
</evidence>
<dbReference type="Proteomes" id="UP000663828">
    <property type="component" value="Unassembled WGS sequence"/>
</dbReference>
<protein>
    <recommendedName>
        <fullName evidence="10">MRH domain-containing protein</fullName>
    </recommendedName>
</protein>
<dbReference type="GO" id="GO:0000139">
    <property type="term" value="C:Golgi membrane"/>
    <property type="evidence" value="ECO:0007669"/>
    <property type="project" value="UniProtKB-SubCell"/>
</dbReference>
<dbReference type="Gene3D" id="2.70.130.10">
    <property type="entry name" value="Mannose-6-phosphate receptor binding domain"/>
    <property type="match status" value="2"/>
</dbReference>
<name>A0A813VQW7_ADIRI</name>
<accession>A0A813VQW7</accession>
<dbReference type="PANTHER" id="PTHR15071:SF0">
    <property type="entry name" value="MANNOSE 6-PHOSPHATE RECEPTOR-LIKE PROTEIN 1"/>
    <property type="match status" value="1"/>
</dbReference>
<evidence type="ECO:0000256" key="9">
    <source>
        <dbReference type="SAM" id="SignalP"/>
    </source>
</evidence>
<feature type="domain" description="MRH" evidence="10">
    <location>
        <begin position="20"/>
        <end position="154"/>
    </location>
</feature>
<feature type="transmembrane region" description="Helical" evidence="8">
    <location>
        <begin position="339"/>
        <end position="365"/>
    </location>
</feature>